<dbReference type="InterPro" id="IPR050951">
    <property type="entry name" value="Retrovirus_Pol_polyprotein"/>
</dbReference>
<proteinExistence type="predicted"/>
<name>A0A3Q7GEY2_SOLLC</name>
<reference evidence="1" key="2">
    <citation type="submission" date="2019-01" db="UniProtKB">
        <authorList>
            <consortium name="EnsemblPlants"/>
        </authorList>
    </citation>
    <scope>IDENTIFICATION</scope>
    <source>
        <strain evidence="1">cv. Heinz 1706</strain>
    </source>
</reference>
<dbReference type="OMA" id="THEQQKW"/>
<dbReference type="Gene3D" id="3.30.70.270">
    <property type="match status" value="2"/>
</dbReference>
<dbReference type="PANTHER" id="PTHR37984">
    <property type="entry name" value="PROTEIN CBG26694"/>
    <property type="match status" value="1"/>
</dbReference>
<dbReference type="Gramene" id="Solyc05g018564.1.1">
    <property type="protein sequence ID" value="Solyc05g018564.1.1"/>
    <property type="gene ID" value="Solyc05g018564.1"/>
</dbReference>
<dbReference type="STRING" id="4081.A0A3Q7GEY2"/>
<sequence length="149" mass="17340">MEAILVGAKFTIITDQQSLRSLMNQPIQTHEQQKWLTKLVGFDFHKVYRPGKQNLLRKHQLVAKRSKCLFGQSSVDYLGHIISAQGLAVNPDKIEVIQQWHSPKTVKEVRSFLELAGYYRRFIHHFAAIAGPLYNFLRQDSYQWTEAEQ</sequence>
<evidence type="ECO:0000313" key="2">
    <source>
        <dbReference type="Proteomes" id="UP000004994"/>
    </source>
</evidence>
<keyword evidence="2" id="KW-1185">Reference proteome</keyword>
<dbReference type="AlphaFoldDB" id="A0A3Q7GEY2"/>
<reference evidence="1" key="1">
    <citation type="journal article" date="2012" name="Nature">
        <title>The tomato genome sequence provides insights into fleshy fruit evolution.</title>
        <authorList>
            <consortium name="Tomato Genome Consortium"/>
        </authorList>
    </citation>
    <scope>NUCLEOTIDE SEQUENCE [LARGE SCALE GENOMIC DNA]</scope>
    <source>
        <strain evidence="1">cv. Heinz 1706</strain>
    </source>
</reference>
<accession>A0A3Q7GEY2</accession>
<dbReference type="InParanoid" id="A0A3Q7GEY2"/>
<evidence type="ECO:0008006" key="3">
    <source>
        <dbReference type="Google" id="ProtNLM"/>
    </source>
</evidence>
<dbReference type="Proteomes" id="UP000004994">
    <property type="component" value="Chromosome 5"/>
</dbReference>
<dbReference type="SUPFAM" id="SSF56672">
    <property type="entry name" value="DNA/RNA polymerases"/>
    <property type="match status" value="1"/>
</dbReference>
<dbReference type="PANTHER" id="PTHR37984:SF5">
    <property type="entry name" value="PROTEIN NYNRIN-LIKE"/>
    <property type="match status" value="1"/>
</dbReference>
<dbReference type="InterPro" id="IPR043128">
    <property type="entry name" value="Rev_trsase/Diguanyl_cyclase"/>
</dbReference>
<evidence type="ECO:0000313" key="1">
    <source>
        <dbReference type="EnsemblPlants" id="Solyc05g018564.1.1"/>
    </source>
</evidence>
<dbReference type="EnsemblPlants" id="Solyc05g018564.1.1">
    <property type="protein sequence ID" value="Solyc05g018564.1.1"/>
    <property type="gene ID" value="Solyc05g018564.1"/>
</dbReference>
<protein>
    <recommendedName>
        <fullName evidence="3">Reverse transcriptase RNase H-like domain-containing protein</fullName>
    </recommendedName>
</protein>
<organism evidence="1">
    <name type="scientific">Solanum lycopersicum</name>
    <name type="common">Tomato</name>
    <name type="synonym">Lycopersicon esculentum</name>
    <dbReference type="NCBI Taxonomy" id="4081"/>
    <lineage>
        <taxon>Eukaryota</taxon>
        <taxon>Viridiplantae</taxon>
        <taxon>Streptophyta</taxon>
        <taxon>Embryophyta</taxon>
        <taxon>Tracheophyta</taxon>
        <taxon>Spermatophyta</taxon>
        <taxon>Magnoliopsida</taxon>
        <taxon>eudicotyledons</taxon>
        <taxon>Gunneridae</taxon>
        <taxon>Pentapetalae</taxon>
        <taxon>asterids</taxon>
        <taxon>lamiids</taxon>
        <taxon>Solanales</taxon>
        <taxon>Solanaceae</taxon>
        <taxon>Solanoideae</taxon>
        <taxon>Solaneae</taxon>
        <taxon>Solanum</taxon>
        <taxon>Solanum subgen. Lycopersicon</taxon>
    </lineage>
</organism>
<dbReference type="InterPro" id="IPR043502">
    <property type="entry name" value="DNA/RNA_pol_sf"/>
</dbReference>